<dbReference type="AlphaFoldDB" id="A0A4C1YLF9"/>
<evidence type="ECO:0000313" key="2">
    <source>
        <dbReference type="EMBL" id="GBP77271.1"/>
    </source>
</evidence>
<dbReference type="EMBL" id="BGZK01001324">
    <property type="protein sequence ID" value="GBP77271.1"/>
    <property type="molecule type" value="Genomic_DNA"/>
</dbReference>
<sequence>MSDNFSPGGEGPAYAGIGARERESSKAREQYRNLVSGPFPLITCGRQTTIYLERTVPRLFPIKKIFQKFKDVEDDLYRRISEGGAQSHDERFFVHIEVTVAAGVTDECVGVPEVSAQGYEKDVWGFSRCLHLIETGHKLNNDHKFDASHVWAGGGSQGCYLRNMSAAYVQLRRLECIQGLKRRRCAEGCGVREQIVVRACAGAARRAD</sequence>
<accession>A0A4C1YLF9</accession>
<evidence type="ECO:0000256" key="1">
    <source>
        <dbReference type="SAM" id="MobiDB-lite"/>
    </source>
</evidence>
<dbReference type="Proteomes" id="UP000299102">
    <property type="component" value="Unassembled WGS sequence"/>
</dbReference>
<gene>
    <name evidence="2" type="ORF">EVAR_50722_1</name>
</gene>
<comment type="caution">
    <text evidence="2">The sequence shown here is derived from an EMBL/GenBank/DDBJ whole genome shotgun (WGS) entry which is preliminary data.</text>
</comment>
<proteinExistence type="predicted"/>
<organism evidence="2 3">
    <name type="scientific">Eumeta variegata</name>
    <name type="common">Bagworm moth</name>
    <name type="synonym">Eumeta japonica</name>
    <dbReference type="NCBI Taxonomy" id="151549"/>
    <lineage>
        <taxon>Eukaryota</taxon>
        <taxon>Metazoa</taxon>
        <taxon>Ecdysozoa</taxon>
        <taxon>Arthropoda</taxon>
        <taxon>Hexapoda</taxon>
        <taxon>Insecta</taxon>
        <taxon>Pterygota</taxon>
        <taxon>Neoptera</taxon>
        <taxon>Endopterygota</taxon>
        <taxon>Lepidoptera</taxon>
        <taxon>Glossata</taxon>
        <taxon>Ditrysia</taxon>
        <taxon>Tineoidea</taxon>
        <taxon>Psychidae</taxon>
        <taxon>Oiketicinae</taxon>
        <taxon>Eumeta</taxon>
    </lineage>
</organism>
<name>A0A4C1YLF9_EUMVA</name>
<reference evidence="2 3" key="1">
    <citation type="journal article" date="2019" name="Commun. Biol.">
        <title>The bagworm genome reveals a unique fibroin gene that provides high tensile strength.</title>
        <authorList>
            <person name="Kono N."/>
            <person name="Nakamura H."/>
            <person name="Ohtoshi R."/>
            <person name="Tomita M."/>
            <person name="Numata K."/>
            <person name="Arakawa K."/>
        </authorList>
    </citation>
    <scope>NUCLEOTIDE SEQUENCE [LARGE SCALE GENOMIC DNA]</scope>
</reference>
<keyword evidence="3" id="KW-1185">Reference proteome</keyword>
<protein>
    <submittedName>
        <fullName evidence="2">Uncharacterized protein</fullName>
    </submittedName>
</protein>
<evidence type="ECO:0000313" key="3">
    <source>
        <dbReference type="Proteomes" id="UP000299102"/>
    </source>
</evidence>
<feature type="region of interest" description="Disordered" evidence="1">
    <location>
        <begin position="1"/>
        <end position="22"/>
    </location>
</feature>